<dbReference type="PANTHER" id="PTHR11260:SF676">
    <property type="entry name" value="GLUTATHIONE S-TRANSFERASE U8"/>
    <property type="match status" value="1"/>
</dbReference>
<dbReference type="Proteomes" id="UP000834106">
    <property type="component" value="Chromosome 5"/>
</dbReference>
<dbReference type="PANTHER" id="PTHR11260">
    <property type="entry name" value="GLUTATHIONE S-TRANSFERASE, GST, SUPERFAMILY, GST DOMAIN CONTAINING"/>
    <property type="match status" value="1"/>
</dbReference>
<feature type="domain" description="GST C-terminal" evidence="2">
    <location>
        <begin position="27"/>
        <end position="85"/>
    </location>
</feature>
<dbReference type="GO" id="GO:0004364">
    <property type="term" value="F:glutathione transferase activity"/>
    <property type="evidence" value="ECO:0007669"/>
    <property type="project" value="UniProtKB-UniRule"/>
</dbReference>
<dbReference type="AlphaFoldDB" id="A0AAD1Z0B8"/>
<dbReference type="InterPro" id="IPR010987">
    <property type="entry name" value="Glutathione-S-Trfase_C-like"/>
</dbReference>
<keyword evidence="4" id="KW-1185">Reference proteome</keyword>
<evidence type="ECO:0000313" key="3">
    <source>
        <dbReference type="EMBL" id="CAI9760801.1"/>
    </source>
</evidence>
<dbReference type="EMBL" id="OU503040">
    <property type="protein sequence ID" value="CAI9760801.1"/>
    <property type="molecule type" value="Genomic_DNA"/>
</dbReference>
<comment type="catalytic activity">
    <reaction evidence="1">
        <text>RX + glutathione = an S-substituted glutathione + a halide anion + H(+)</text>
        <dbReference type="Rhea" id="RHEA:16437"/>
        <dbReference type="ChEBI" id="CHEBI:15378"/>
        <dbReference type="ChEBI" id="CHEBI:16042"/>
        <dbReference type="ChEBI" id="CHEBI:17792"/>
        <dbReference type="ChEBI" id="CHEBI:57925"/>
        <dbReference type="ChEBI" id="CHEBI:90779"/>
        <dbReference type="EC" id="2.5.1.18"/>
    </reaction>
</comment>
<evidence type="ECO:0000313" key="4">
    <source>
        <dbReference type="Proteomes" id="UP000834106"/>
    </source>
</evidence>
<sequence>MANQFVSLVILEYIDETWEGPSLWPGDPYERATARFWAKFFDEKCVPAMWKVCWSKGEEQEKLKEECMELLKILESTLSGKKFFGPGEWMDEYLNSDIIKENLPPKDKLTEYFQPSFEAAAAAANAAAAGGGGSPK</sequence>
<organism evidence="3 4">
    <name type="scientific">Fraxinus pennsylvanica</name>
    <dbReference type="NCBI Taxonomy" id="56036"/>
    <lineage>
        <taxon>Eukaryota</taxon>
        <taxon>Viridiplantae</taxon>
        <taxon>Streptophyta</taxon>
        <taxon>Embryophyta</taxon>
        <taxon>Tracheophyta</taxon>
        <taxon>Spermatophyta</taxon>
        <taxon>Magnoliopsida</taxon>
        <taxon>eudicotyledons</taxon>
        <taxon>Gunneridae</taxon>
        <taxon>Pentapetalae</taxon>
        <taxon>asterids</taxon>
        <taxon>lamiids</taxon>
        <taxon>Lamiales</taxon>
        <taxon>Oleaceae</taxon>
        <taxon>Oleeae</taxon>
        <taxon>Fraxinus</taxon>
    </lineage>
</organism>
<comment type="function">
    <text evidence="1">Is involved in the conjugation of reduced glutathione to a wide number of exogenous and endogenous hydrophobic electrophiles.</text>
</comment>
<keyword evidence="1" id="KW-0963">Cytoplasm</keyword>
<evidence type="ECO:0000256" key="1">
    <source>
        <dbReference type="RuleBase" id="RU369102"/>
    </source>
</evidence>
<keyword evidence="1" id="KW-0808">Transferase</keyword>
<dbReference type="GO" id="GO:0006749">
    <property type="term" value="P:glutathione metabolic process"/>
    <property type="evidence" value="ECO:0007669"/>
    <property type="project" value="InterPro"/>
</dbReference>
<protein>
    <recommendedName>
        <fullName evidence="1">Glutathione S-transferase</fullName>
        <ecNumber evidence="1">2.5.1.18</ecNumber>
    </recommendedName>
</protein>
<accession>A0AAD1Z0B8</accession>
<dbReference type="GO" id="GO:0005829">
    <property type="term" value="C:cytosol"/>
    <property type="evidence" value="ECO:0007669"/>
    <property type="project" value="UniProtKB-SubCell"/>
</dbReference>
<evidence type="ECO:0000259" key="2">
    <source>
        <dbReference type="PROSITE" id="PS50405"/>
    </source>
</evidence>
<name>A0AAD1Z0B8_9LAMI</name>
<comment type="subcellular location">
    <subcellularLocation>
        <location evidence="1">Cytoplasm</location>
        <location evidence="1">Cytosol</location>
    </subcellularLocation>
</comment>
<dbReference type="Gene3D" id="1.20.1050.10">
    <property type="match status" value="1"/>
</dbReference>
<dbReference type="SUPFAM" id="SSF47616">
    <property type="entry name" value="GST C-terminal domain-like"/>
    <property type="match status" value="1"/>
</dbReference>
<dbReference type="InterPro" id="IPR045074">
    <property type="entry name" value="GST_C_Tau"/>
</dbReference>
<dbReference type="InterPro" id="IPR045073">
    <property type="entry name" value="Omega/Tau-like"/>
</dbReference>
<dbReference type="EC" id="2.5.1.18" evidence="1"/>
<dbReference type="InterPro" id="IPR036282">
    <property type="entry name" value="Glutathione-S-Trfase_C_sf"/>
</dbReference>
<proteinExistence type="inferred from homology"/>
<comment type="similarity">
    <text evidence="1">Belongs to the GST superfamily.</text>
</comment>
<dbReference type="PROSITE" id="PS50405">
    <property type="entry name" value="GST_CTER"/>
    <property type="match status" value="1"/>
</dbReference>
<gene>
    <name evidence="3" type="ORF">FPE_LOCUS8231</name>
</gene>
<dbReference type="CDD" id="cd03185">
    <property type="entry name" value="GST_C_Tau"/>
    <property type="match status" value="1"/>
</dbReference>
<reference evidence="3" key="1">
    <citation type="submission" date="2023-05" db="EMBL/GenBank/DDBJ databases">
        <authorList>
            <person name="Huff M."/>
        </authorList>
    </citation>
    <scope>NUCLEOTIDE SEQUENCE</scope>
</reference>